<proteinExistence type="predicted"/>
<gene>
    <name evidence="1" type="ORF">BD01_0051</name>
</gene>
<dbReference type="Proteomes" id="UP000019434">
    <property type="component" value="Chromosome"/>
</dbReference>
<accession>W8NR47</accession>
<evidence type="ECO:0008006" key="3">
    <source>
        <dbReference type="Google" id="ProtNLM"/>
    </source>
</evidence>
<dbReference type="EMBL" id="CP007264">
    <property type="protein sequence ID" value="AHL21683.1"/>
    <property type="molecule type" value="Genomic_DNA"/>
</dbReference>
<dbReference type="Pfam" id="PF08905">
    <property type="entry name" value="DUF1850"/>
    <property type="match status" value="1"/>
</dbReference>
<dbReference type="AlphaFoldDB" id="W8NR47"/>
<protein>
    <recommendedName>
        <fullName evidence="3">DUF1850 domain-containing protein</fullName>
    </recommendedName>
</protein>
<organism evidence="1 2">
    <name type="scientific">Thermococcus nautili</name>
    <dbReference type="NCBI Taxonomy" id="195522"/>
    <lineage>
        <taxon>Archaea</taxon>
        <taxon>Methanobacteriati</taxon>
        <taxon>Methanobacteriota</taxon>
        <taxon>Thermococci</taxon>
        <taxon>Thermococcales</taxon>
        <taxon>Thermococcaceae</taxon>
        <taxon>Thermococcus</taxon>
    </lineage>
</organism>
<dbReference type="eggNOG" id="arCOG02991">
    <property type="taxonomic scope" value="Archaea"/>
</dbReference>
<dbReference type="OrthoDB" id="103636at2157"/>
<keyword evidence="2" id="KW-1185">Reference proteome</keyword>
<evidence type="ECO:0000313" key="2">
    <source>
        <dbReference type="Proteomes" id="UP000019434"/>
    </source>
</evidence>
<reference evidence="1 2" key="1">
    <citation type="submission" date="2014-02" db="EMBL/GenBank/DDBJ databases">
        <title>Genome Sequence of an Hyperthermophilic Archaeon, Thermococcus nautili 30-1, producing viral vesicles.</title>
        <authorList>
            <person name="Oberto J."/>
            <person name="Gaudin M."/>
            <person name="Cossu M."/>
            <person name="Gorlas A."/>
            <person name="Slesarev A."/>
            <person name="Marguet E."/>
            <person name="Forterre P."/>
        </authorList>
    </citation>
    <scope>NUCLEOTIDE SEQUENCE [LARGE SCALE GENOMIC DNA]</scope>
    <source>
        <strain evidence="1 2">30-1</strain>
    </source>
</reference>
<dbReference type="HOGENOM" id="CLU_144588_0_0_2"/>
<name>W8NR47_9EURY</name>
<evidence type="ECO:0000313" key="1">
    <source>
        <dbReference type="EMBL" id="AHL21683.1"/>
    </source>
</evidence>
<dbReference type="STRING" id="195522.BD01_0051"/>
<dbReference type="InterPro" id="IPR015001">
    <property type="entry name" value="DUF1850"/>
</dbReference>
<sequence length="148" mass="16991">MKRALFFFAIILLVTAVFPVNSLVITTKSSSYVYHLGEVWLRIEYNHSVEHSEVIEVIEVNSSGMFVRKMLWKDFGAGLPEDIQGREGDYYYKVIDQPLGKSLDYWFIPFNRPQIVVNNASVIRPPTPGLVHFRVERCPLILTALGRC</sequence>
<dbReference type="KEGG" id="tnu:BD01_0051"/>